<gene>
    <name evidence="1" type="ORF">LCGC14_2002810</name>
</gene>
<dbReference type="AlphaFoldDB" id="A0A0F9HZR6"/>
<comment type="caution">
    <text evidence="1">The sequence shown here is derived from an EMBL/GenBank/DDBJ whole genome shotgun (WGS) entry which is preliminary data.</text>
</comment>
<reference evidence="1" key="1">
    <citation type="journal article" date="2015" name="Nature">
        <title>Complex archaea that bridge the gap between prokaryotes and eukaryotes.</title>
        <authorList>
            <person name="Spang A."/>
            <person name="Saw J.H."/>
            <person name="Jorgensen S.L."/>
            <person name="Zaremba-Niedzwiedzka K."/>
            <person name="Martijn J."/>
            <person name="Lind A.E."/>
            <person name="van Eijk R."/>
            <person name="Schleper C."/>
            <person name="Guy L."/>
            <person name="Ettema T.J."/>
        </authorList>
    </citation>
    <scope>NUCLEOTIDE SEQUENCE</scope>
</reference>
<name>A0A0F9HZR6_9ZZZZ</name>
<evidence type="ECO:0008006" key="2">
    <source>
        <dbReference type="Google" id="ProtNLM"/>
    </source>
</evidence>
<dbReference type="EMBL" id="LAZR01022792">
    <property type="protein sequence ID" value="KKL80632.1"/>
    <property type="molecule type" value="Genomic_DNA"/>
</dbReference>
<protein>
    <recommendedName>
        <fullName evidence="2">BppU N-terminal domain-containing protein</fullName>
    </recommendedName>
</protein>
<sequence length="115" mass="12654">MVDPDWKEVEGTLGKSVYFTVLDSDGEVEDLEPYDEAKIQLKVWRNDGTTLKFEKDMNYVTDGTDGRVVAVLNLATDVAIGDEDAYFFTIELETAGGVIMPTVRGTFQIVQGAPA</sequence>
<accession>A0A0F9HZR6</accession>
<organism evidence="1">
    <name type="scientific">marine sediment metagenome</name>
    <dbReference type="NCBI Taxonomy" id="412755"/>
    <lineage>
        <taxon>unclassified sequences</taxon>
        <taxon>metagenomes</taxon>
        <taxon>ecological metagenomes</taxon>
    </lineage>
</organism>
<evidence type="ECO:0000313" key="1">
    <source>
        <dbReference type="EMBL" id="KKL80632.1"/>
    </source>
</evidence>
<proteinExistence type="predicted"/>